<reference evidence="3" key="2">
    <citation type="submission" date="2025-08" db="UniProtKB">
        <authorList>
            <consortium name="RefSeq"/>
        </authorList>
    </citation>
    <scope>IDENTIFICATION</scope>
    <source>
        <tissue evidence="3">Leaf</tissue>
    </source>
</reference>
<organism evidence="2 3">
    <name type="scientific">Spinacia oleracea</name>
    <name type="common">Spinach</name>
    <dbReference type="NCBI Taxonomy" id="3562"/>
    <lineage>
        <taxon>Eukaryota</taxon>
        <taxon>Viridiplantae</taxon>
        <taxon>Streptophyta</taxon>
        <taxon>Embryophyta</taxon>
        <taxon>Tracheophyta</taxon>
        <taxon>Spermatophyta</taxon>
        <taxon>Magnoliopsida</taxon>
        <taxon>eudicotyledons</taxon>
        <taxon>Gunneridae</taxon>
        <taxon>Pentapetalae</taxon>
        <taxon>Caryophyllales</taxon>
        <taxon>Chenopodiaceae</taxon>
        <taxon>Chenopodioideae</taxon>
        <taxon>Anserineae</taxon>
        <taxon>Spinacia</taxon>
    </lineage>
</organism>
<reference evidence="2" key="1">
    <citation type="journal article" date="2021" name="Nat. Commun.">
        <title>Genomic analyses provide insights into spinach domestication and the genetic basis of agronomic traits.</title>
        <authorList>
            <person name="Cai X."/>
            <person name="Sun X."/>
            <person name="Xu C."/>
            <person name="Sun H."/>
            <person name="Wang X."/>
            <person name="Ge C."/>
            <person name="Zhang Z."/>
            <person name="Wang Q."/>
            <person name="Fei Z."/>
            <person name="Jiao C."/>
            <person name="Wang Q."/>
        </authorList>
    </citation>
    <scope>NUCLEOTIDE SEQUENCE [LARGE SCALE GENOMIC DNA]</scope>
    <source>
        <strain evidence="2">cv. Varoflay</strain>
    </source>
</reference>
<feature type="compositionally biased region" description="Acidic residues" evidence="1">
    <location>
        <begin position="206"/>
        <end position="219"/>
    </location>
</feature>
<protein>
    <recommendedName>
        <fullName evidence="4">Ubiquitin-like protease family profile domain-containing protein</fullName>
    </recommendedName>
</protein>
<feature type="compositionally biased region" description="Polar residues" evidence="1">
    <location>
        <begin position="148"/>
        <end position="172"/>
    </location>
</feature>
<dbReference type="SUPFAM" id="SSF54001">
    <property type="entry name" value="Cysteine proteinases"/>
    <property type="match status" value="1"/>
</dbReference>
<gene>
    <name evidence="3" type="primary">LOC130467609</name>
</gene>
<sequence length="485" mass="55279">MRDPDRWNWCRFLHEWMVGQDGKKGRPSPFVVLFAYIYRIKYPEARSRWKTDEPRICAWQPDDIEKLIELDMGPDGQFGYAEVVRDVEYGKPYPGGAPRKEVAPWKLPKVNEIPPVRIAADPFDDGPKEDLRHRRRKIIRRRDHLKTSKGQTSTAEEQSKTTLPQQATNAPAYSSALDAGQTFDTGEQSDSTLPPKGKNASSLDVSGEDGDETESDEDWPLCAAVGNRTRVDPTQKKISDIILQMRKFGDQILFQKEEVYLDRDMLYNSFKIKGEVSMEVMTAWCGCLNTDLLEQTLNVHVLSPELLSEIAKDDVSVEQERENKEKLATYFKTEVEKGVDFSKMKQLFIPIYRKDHWIVLMITKIKDVPTLELLIYDPGAKNPVHVKNDESLANMVVNLDPPLSAMGNTFGSGNRLFYTVNGEIMLYDGSSKQKIKQDGGLMCLVFLLSASENVAEWFKVYRTNVKQVRAYILGRLLGHSNNEKS</sequence>
<dbReference type="Proteomes" id="UP000813463">
    <property type="component" value="Chromosome 2"/>
</dbReference>
<dbReference type="InterPro" id="IPR038765">
    <property type="entry name" value="Papain-like_cys_pep_sf"/>
</dbReference>
<feature type="compositionally biased region" description="Polar residues" evidence="1">
    <location>
        <begin position="182"/>
        <end position="192"/>
    </location>
</feature>
<dbReference type="RefSeq" id="XP_056692143.1">
    <property type="nucleotide sequence ID" value="XM_056836165.1"/>
</dbReference>
<feature type="compositionally biased region" description="Basic residues" evidence="1">
    <location>
        <begin position="133"/>
        <end position="144"/>
    </location>
</feature>
<evidence type="ECO:0000313" key="3">
    <source>
        <dbReference type="RefSeq" id="XP_056692143.1"/>
    </source>
</evidence>
<evidence type="ECO:0000256" key="1">
    <source>
        <dbReference type="SAM" id="MobiDB-lite"/>
    </source>
</evidence>
<name>A0ABM3R955_SPIOL</name>
<feature type="region of interest" description="Disordered" evidence="1">
    <location>
        <begin position="117"/>
        <end position="221"/>
    </location>
</feature>
<dbReference type="GeneID" id="130467609"/>
<keyword evidence="2" id="KW-1185">Reference proteome</keyword>
<accession>A0ABM3R955</accession>
<dbReference type="Gene3D" id="3.40.395.10">
    <property type="entry name" value="Adenoviral Proteinase, Chain A"/>
    <property type="match status" value="1"/>
</dbReference>
<evidence type="ECO:0008006" key="4">
    <source>
        <dbReference type="Google" id="ProtNLM"/>
    </source>
</evidence>
<evidence type="ECO:0000313" key="2">
    <source>
        <dbReference type="Proteomes" id="UP000813463"/>
    </source>
</evidence>
<proteinExistence type="predicted"/>